<dbReference type="AlphaFoldDB" id="A0A1F5ZGN5"/>
<dbReference type="Proteomes" id="UP000177268">
    <property type="component" value="Unassembled WGS sequence"/>
</dbReference>
<dbReference type="PANTHER" id="PTHR12526">
    <property type="entry name" value="GLYCOSYLTRANSFERASE"/>
    <property type="match status" value="1"/>
</dbReference>
<dbReference type="Pfam" id="PF13692">
    <property type="entry name" value="Glyco_trans_1_4"/>
    <property type="match status" value="1"/>
</dbReference>
<feature type="domain" description="Glycosyltransferase subfamily 4-like N-terminal" evidence="1">
    <location>
        <begin position="16"/>
        <end position="206"/>
    </location>
</feature>
<comment type="caution">
    <text evidence="2">The sequence shown here is derived from an EMBL/GenBank/DDBJ whole genome shotgun (WGS) entry which is preliminary data.</text>
</comment>
<name>A0A1F5ZGN5_9BACT</name>
<proteinExistence type="predicted"/>
<protein>
    <recommendedName>
        <fullName evidence="1">Glycosyltransferase subfamily 4-like N-terminal domain-containing protein</fullName>
    </recommendedName>
</protein>
<accession>A0A1F5ZGN5</accession>
<dbReference type="Pfam" id="PF13439">
    <property type="entry name" value="Glyco_transf_4"/>
    <property type="match status" value="1"/>
</dbReference>
<reference evidence="2 3" key="1">
    <citation type="journal article" date="2016" name="Nat. Commun.">
        <title>Thousands of microbial genomes shed light on interconnected biogeochemical processes in an aquifer system.</title>
        <authorList>
            <person name="Anantharaman K."/>
            <person name="Brown C.T."/>
            <person name="Hug L.A."/>
            <person name="Sharon I."/>
            <person name="Castelle C.J."/>
            <person name="Probst A.J."/>
            <person name="Thomas B.C."/>
            <person name="Singh A."/>
            <person name="Wilkins M.J."/>
            <person name="Karaoz U."/>
            <person name="Brodie E.L."/>
            <person name="Williams K.H."/>
            <person name="Hubbard S.S."/>
            <person name="Banfield J.F."/>
        </authorList>
    </citation>
    <scope>NUCLEOTIDE SEQUENCE [LARGE SCALE GENOMIC DNA]</scope>
</reference>
<organism evidence="2 3">
    <name type="scientific">Candidatus Gottesmanbacteria bacterium RBG_13_45_10</name>
    <dbReference type="NCBI Taxonomy" id="1798370"/>
    <lineage>
        <taxon>Bacteria</taxon>
        <taxon>Candidatus Gottesmaniibacteriota</taxon>
    </lineage>
</organism>
<gene>
    <name evidence="2" type="ORF">A2Z00_02280</name>
</gene>
<dbReference type="Gene3D" id="3.40.50.2000">
    <property type="entry name" value="Glycogen Phosphorylase B"/>
    <property type="match status" value="2"/>
</dbReference>
<dbReference type="EMBL" id="MFIZ01000033">
    <property type="protein sequence ID" value="OGG11287.1"/>
    <property type="molecule type" value="Genomic_DNA"/>
</dbReference>
<dbReference type="SUPFAM" id="SSF53756">
    <property type="entry name" value="UDP-Glycosyltransferase/glycogen phosphorylase"/>
    <property type="match status" value="1"/>
</dbReference>
<dbReference type="CDD" id="cd03801">
    <property type="entry name" value="GT4_PimA-like"/>
    <property type="match status" value="1"/>
</dbReference>
<dbReference type="STRING" id="1798370.A2Z00_02280"/>
<sequence>MKILFVSAILPYPLYSGGQIRIFNLLKQLTKKHTIHLFSFIRTEEEKKEIHRLSFCQQITVVHRGHAWQLPYLARSIVGKYPFLLSTYDNNEMKRSISDALSREKYDIVHIEPGYVWPSMPAFHVPLVVSEHNVEHEVYEGYVKRIPVGLLRPVLSWDVDKLRKWEKNIWKKATEIITVSDEDKQKIQGLSGLRNISVVPNGVDLTQFPFKPKKADPTVGPICLFVGNFSWLQNRDAVKYILQDVWPAVIRSYPLARLRIVGRHVPSSIRGFGNQPSVIFLEHVDDIQDELNKTDIMLAPIRVGGGTKYKILEAMASGLSVVTTTLGARGLHVQHGKELLIADDVSHIVTSISRIMSDAKTRNVIQRNARQRIEKEYSWDRIAGLLERVWATAYEGR</sequence>
<evidence type="ECO:0000313" key="2">
    <source>
        <dbReference type="EMBL" id="OGG11287.1"/>
    </source>
</evidence>
<evidence type="ECO:0000259" key="1">
    <source>
        <dbReference type="Pfam" id="PF13439"/>
    </source>
</evidence>
<dbReference type="PANTHER" id="PTHR12526:SF600">
    <property type="entry name" value="GLYCOSYL TRANSFERASE GROUP 1"/>
    <property type="match status" value="1"/>
</dbReference>
<dbReference type="InterPro" id="IPR028098">
    <property type="entry name" value="Glyco_trans_4-like_N"/>
</dbReference>
<dbReference type="GO" id="GO:0016757">
    <property type="term" value="F:glycosyltransferase activity"/>
    <property type="evidence" value="ECO:0007669"/>
    <property type="project" value="TreeGrafter"/>
</dbReference>
<evidence type="ECO:0000313" key="3">
    <source>
        <dbReference type="Proteomes" id="UP000177268"/>
    </source>
</evidence>